<dbReference type="EMBL" id="KM659091">
    <property type="protein sequence ID" value="AJW29891.1"/>
    <property type="molecule type" value="Genomic_DNA"/>
</dbReference>
<evidence type="ECO:0000313" key="1">
    <source>
        <dbReference type="EMBL" id="AJW29891.1"/>
    </source>
</evidence>
<dbReference type="AlphaFoldDB" id="A0A0D5A134"/>
<sequence length="123" mass="14290">MLQWVVAVRICSMKNILIVDGARNATFSVFQATDDEYAIIFPNDQDMELIEDLIQRLGDDEAGRFLAPLWDRPILKREAMGIHGTLFFDNEVARRIIPASKREIDWDDSSINQAQRDLFSRYR</sequence>
<organism evidence="1">
    <name type="scientific">Ochrobactrum sp. LM19</name>
    <dbReference type="NCBI Taxonomy" id="1449781"/>
    <lineage>
        <taxon>Bacteria</taxon>
        <taxon>Pseudomonadati</taxon>
        <taxon>Pseudomonadota</taxon>
        <taxon>Alphaproteobacteria</taxon>
        <taxon>Hyphomicrobiales</taxon>
        <taxon>Brucellaceae</taxon>
        <taxon>Brucella/Ochrobactrum group</taxon>
        <taxon>Ochrobactrum</taxon>
    </lineage>
</organism>
<gene>
    <name evidence="1" type="ORF">pLM19O1_p21</name>
</gene>
<keyword evidence="1" id="KW-0614">Plasmid</keyword>
<proteinExistence type="predicted"/>
<protein>
    <submittedName>
        <fullName evidence="1">Uncharacterized protein</fullName>
    </submittedName>
</protein>
<reference evidence="1" key="1">
    <citation type="submission" date="2014-09" db="EMBL/GenBank/DDBJ databases">
        <title>The mobilome of the heavy metals and metalloids hypertolerant bacteria from the Lubin copper mine (Poland).</title>
        <authorList>
            <person name="Dziewit L."/>
            <person name="Bartosik D."/>
        </authorList>
    </citation>
    <scope>NUCLEOTIDE SEQUENCE</scope>
    <source>
        <plasmid evidence="1">pLM19O1</plasmid>
    </source>
</reference>
<name>A0A0D5A134_9HYPH</name>
<accession>A0A0D5A134</accession>
<geneLocation type="plasmid" evidence="1">
    <name>pLM19O1</name>
</geneLocation>